<dbReference type="STRING" id="645134.A0A0L0HNV2"/>
<keyword evidence="11" id="KW-1185">Reference proteome</keyword>
<dbReference type="PROSITE" id="PS00183">
    <property type="entry name" value="UBC_1"/>
    <property type="match status" value="1"/>
</dbReference>
<evidence type="ECO:0000259" key="9">
    <source>
        <dbReference type="PROSITE" id="PS50127"/>
    </source>
</evidence>
<name>A0A0L0HNV2_SPIPD</name>
<evidence type="ECO:0000313" key="10">
    <source>
        <dbReference type="EMBL" id="KND02738.1"/>
    </source>
</evidence>
<dbReference type="OMA" id="QPAKCGA"/>
<dbReference type="PROSITE" id="PS50127">
    <property type="entry name" value="UBC_2"/>
    <property type="match status" value="1"/>
</dbReference>
<dbReference type="Gene3D" id="3.10.110.10">
    <property type="entry name" value="Ubiquitin Conjugating Enzyme"/>
    <property type="match status" value="1"/>
</dbReference>
<dbReference type="Pfam" id="PF00179">
    <property type="entry name" value="UQ_con"/>
    <property type="match status" value="1"/>
</dbReference>
<dbReference type="InterPro" id="IPR050113">
    <property type="entry name" value="Ub_conjugating_enzyme"/>
</dbReference>
<evidence type="ECO:0000256" key="3">
    <source>
        <dbReference type="ARBA" id="ARBA00022741"/>
    </source>
</evidence>
<dbReference type="EMBL" id="KQ257452">
    <property type="protein sequence ID" value="KND02738.1"/>
    <property type="molecule type" value="Genomic_DNA"/>
</dbReference>
<dbReference type="SUPFAM" id="SSF54495">
    <property type="entry name" value="UBC-like"/>
    <property type="match status" value="1"/>
</dbReference>
<dbReference type="RefSeq" id="XP_016610777.1">
    <property type="nucleotide sequence ID" value="XM_016750133.1"/>
</dbReference>
<dbReference type="InterPro" id="IPR016135">
    <property type="entry name" value="UBQ-conjugating_enzyme/RWD"/>
</dbReference>
<dbReference type="InterPro" id="IPR023313">
    <property type="entry name" value="UBQ-conjugating_AS"/>
</dbReference>
<evidence type="ECO:0000256" key="5">
    <source>
        <dbReference type="ARBA" id="ARBA00022840"/>
    </source>
</evidence>
<accession>A0A0L0HNV2</accession>
<evidence type="ECO:0000256" key="7">
    <source>
        <dbReference type="RuleBase" id="RU362109"/>
    </source>
</evidence>
<keyword evidence="3 7" id="KW-0547">Nucleotide-binding</keyword>
<keyword evidence="4 7" id="KW-0833">Ubl conjugation pathway</keyword>
<dbReference type="CDD" id="cd23804">
    <property type="entry name" value="UBCc_UBE2S"/>
    <property type="match status" value="1"/>
</dbReference>
<evidence type="ECO:0000256" key="4">
    <source>
        <dbReference type="ARBA" id="ARBA00022786"/>
    </source>
</evidence>
<comment type="similarity">
    <text evidence="7">Belongs to the ubiquitin-conjugating enzyme family.</text>
</comment>
<evidence type="ECO:0000256" key="6">
    <source>
        <dbReference type="PROSITE-ProRule" id="PRU10133"/>
    </source>
</evidence>
<feature type="domain" description="UBC core" evidence="9">
    <location>
        <begin position="10"/>
        <end position="156"/>
    </location>
</feature>
<feature type="active site" description="Glycyl thioester intermediate" evidence="6">
    <location>
        <position position="94"/>
    </location>
</feature>
<dbReference type="eggNOG" id="KOG0423">
    <property type="taxonomic scope" value="Eukaryota"/>
</dbReference>
<protein>
    <recommendedName>
        <fullName evidence="1">E2 ubiquitin-conjugating enzyme</fullName>
        <ecNumber evidence="1">2.3.2.23</ecNumber>
    </recommendedName>
</protein>
<dbReference type="SMART" id="SM00212">
    <property type="entry name" value="UBCc"/>
    <property type="match status" value="1"/>
</dbReference>
<dbReference type="GO" id="GO:0061631">
    <property type="term" value="F:ubiquitin conjugating enzyme activity"/>
    <property type="evidence" value="ECO:0007669"/>
    <property type="project" value="UniProtKB-EC"/>
</dbReference>
<evidence type="ECO:0000256" key="8">
    <source>
        <dbReference type="SAM" id="MobiDB-lite"/>
    </source>
</evidence>
<gene>
    <name evidence="10" type="ORF">SPPG_01821</name>
</gene>
<evidence type="ECO:0000256" key="2">
    <source>
        <dbReference type="ARBA" id="ARBA00022679"/>
    </source>
</evidence>
<feature type="region of interest" description="Disordered" evidence="8">
    <location>
        <begin position="205"/>
        <end position="234"/>
    </location>
</feature>
<dbReference type="VEuPathDB" id="FungiDB:SPPG_01821"/>
<reference evidence="10 11" key="1">
    <citation type="submission" date="2009-08" db="EMBL/GenBank/DDBJ databases">
        <title>The Genome Sequence of Spizellomyces punctatus strain DAOM BR117.</title>
        <authorList>
            <consortium name="The Broad Institute Genome Sequencing Platform"/>
            <person name="Russ C."/>
            <person name="Cuomo C."/>
            <person name="Shea T."/>
            <person name="Young S.K."/>
            <person name="Zeng Q."/>
            <person name="Koehrsen M."/>
            <person name="Haas B."/>
            <person name="Borodovsky M."/>
            <person name="Guigo R."/>
            <person name="Alvarado L."/>
            <person name="Berlin A."/>
            <person name="Bochicchio J."/>
            <person name="Borenstein D."/>
            <person name="Chapman S."/>
            <person name="Chen Z."/>
            <person name="Engels R."/>
            <person name="Freedman E."/>
            <person name="Gellesch M."/>
            <person name="Goldberg J."/>
            <person name="Griggs A."/>
            <person name="Gujja S."/>
            <person name="Heiman D."/>
            <person name="Hepburn T."/>
            <person name="Howarth C."/>
            <person name="Jen D."/>
            <person name="Larson L."/>
            <person name="Lewis B."/>
            <person name="Mehta T."/>
            <person name="Park D."/>
            <person name="Pearson M."/>
            <person name="Roberts A."/>
            <person name="Saif S."/>
            <person name="Shenoy N."/>
            <person name="Sisk P."/>
            <person name="Stolte C."/>
            <person name="Sykes S."/>
            <person name="Thomson T."/>
            <person name="Walk T."/>
            <person name="White J."/>
            <person name="Yandava C."/>
            <person name="Burger G."/>
            <person name="Gray M.W."/>
            <person name="Holland P.W.H."/>
            <person name="King N."/>
            <person name="Lang F.B.F."/>
            <person name="Roger A.J."/>
            <person name="Ruiz-Trillo I."/>
            <person name="Lander E."/>
            <person name="Nusbaum C."/>
        </authorList>
    </citation>
    <scope>NUCLEOTIDE SEQUENCE [LARGE SCALE GENOMIC DNA]</scope>
    <source>
        <strain evidence="10 11">DAOM BR117</strain>
    </source>
</reference>
<proteinExistence type="inferred from homology"/>
<dbReference type="EC" id="2.3.2.23" evidence="1"/>
<organism evidence="10 11">
    <name type="scientific">Spizellomyces punctatus (strain DAOM BR117)</name>
    <dbReference type="NCBI Taxonomy" id="645134"/>
    <lineage>
        <taxon>Eukaryota</taxon>
        <taxon>Fungi</taxon>
        <taxon>Fungi incertae sedis</taxon>
        <taxon>Chytridiomycota</taxon>
        <taxon>Chytridiomycota incertae sedis</taxon>
        <taxon>Chytridiomycetes</taxon>
        <taxon>Spizellomycetales</taxon>
        <taxon>Spizellomycetaceae</taxon>
        <taxon>Spizellomyces</taxon>
    </lineage>
</organism>
<keyword evidence="5 7" id="KW-0067">ATP-binding</keyword>
<sequence length="234" mass="25820">MTTLDTLSPAVLKRLSKELLDLSKDPPEGIKTILNMDNITDVQAWIQGPEGTPYQGGCFRVKLTLGGDFPTAPPKGYFLTKIFHPNVSKTGEICVNVLKKDWKKEYGIGHILLTIKCLLIDPNPESALNEEAGRLLLEDYSAYAKHAKLITSIHGINRSIQFGKLQENCDDTEATKTRRSEKMCENTGPNIKAAAGAAEVLTINNGGTTSPKKRGADKKLEQAKMDKKRTLRRL</sequence>
<dbReference type="AlphaFoldDB" id="A0A0L0HNV2"/>
<dbReference type="OrthoDB" id="10069349at2759"/>
<dbReference type="InParanoid" id="A0A0L0HNV2"/>
<dbReference type="PANTHER" id="PTHR24067">
    <property type="entry name" value="UBIQUITIN-CONJUGATING ENZYME E2"/>
    <property type="match status" value="1"/>
</dbReference>
<evidence type="ECO:0000256" key="1">
    <source>
        <dbReference type="ARBA" id="ARBA00012486"/>
    </source>
</evidence>
<dbReference type="GeneID" id="27685457"/>
<keyword evidence="2" id="KW-0808">Transferase</keyword>
<evidence type="ECO:0000313" key="11">
    <source>
        <dbReference type="Proteomes" id="UP000053201"/>
    </source>
</evidence>
<dbReference type="GO" id="GO:0005524">
    <property type="term" value="F:ATP binding"/>
    <property type="evidence" value="ECO:0007669"/>
    <property type="project" value="UniProtKB-UniRule"/>
</dbReference>
<dbReference type="InterPro" id="IPR000608">
    <property type="entry name" value="UBC"/>
</dbReference>
<dbReference type="FunFam" id="3.10.110.10:FF:000031">
    <property type="entry name" value="Ubiquitin-conjugating enzyme E2 22"/>
    <property type="match status" value="1"/>
</dbReference>
<dbReference type="Proteomes" id="UP000053201">
    <property type="component" value="Unassembled WGS sequence"/>
</dbReference>